<keyword evidence="10" id="KW-0067">ATP-binding</keyword>
<dbReference type="Pfam" id="PF00512">
    <property type="entry name" value="HisKA"/>
    <property type="match status" value="1"/>
</dbReference>
<keyword evidence="6" id="KW-0808">Transferase</keyword>
<dbReference type="Pfam" id="PF02518">
    <property type="entry name" value="HATPase_c"/>
    <property type="match status" value="1"/>
</dbReference>
<dbReference type="InterPro" id="IPR036890">
    <property type="entry name" value="HATPase_C_sf"/>
</dbReference>
<protein>
    <recommendedName>
        <fullName evidence="15">Sensory/regulatory protein RpfC</fullName>
        <ecNumber evidence="3">2.7.13.3</ecNumber>
    </recommendedName>
</protein>
<sequence>MIIDLGGIQLFHGIPIGDISHKLLMLSDSLQFDSIDSTRFATTSSEMAQLLRRDSSSCSISVGLSTEINYVGVVLQFVSESPIIDNGLLGKYFDVVKPVQFIEGKHNYVEVFKRLSNQKIKLPDAFINMLRLGITQQSREELMMEIQASNKKLEKTVLARTQELNVALESAQTANEAKSNFLANMSHEIRTPMNAIIGMSHLALDTDLDRKQRNYIDKVHRSAEALLGIINDILDFSKIEAGKMNLESIDFLFDDVLDHLTNLLGLKALEQGLELLYDLDPDMPSALIGDPLRLGQILTNLGNNAIKFTEGGEIIISTRVLESSQNQVKIEFAVKDTGIGMTSEQSDKLFQSFSQADGSTTRKYGGTGLGLTIAKKLTEMMGGEIWSESEIDKGSTFYFSAEFGVGVEQPIYELPDEIDLFNVLVVDDNASAREILITLLGSLKFNATGASNGADAISSIVNADQNKQGFDLVLMDWKMPAMNGVETIQRLRDNYSLSKMPAMMLVTAYNKYELLDELTDIEYKGILSKPISASSLFDTIMTSFGHKIAASSRSNMREEHYREYITHLRGAKILLVEDNDINQELALVFLSKAGVITTVAENGAEAVEKVQQKPFDGVLMDIQMPIMDGYTAAQAIRNLNGFAELPIIAMTANVMASDIEKAQKAGMNDHISKPINIVEMFSTMAKWITPSEPLDSNEENLLSEENGESLPEITGIDINAGLDRVQGDQKLYRKLLRKFRDSEQNFVEKFNDARQSDEPKFATRTAHTLKGVAGTIGARALQNVAAELEKACDDQKADSIVQMLLIAVESELTPIIESLRLSDLDLRSTDTTAKFRQLSKDELKEKLKMLHELLIDNNTEAVHAVEDLEQCLQGPAGTTDLKQISSAVDKYDFDSAIELLNKMVAKTDIKI</sequence>
<keyword evidence="7" id="KW-0812">Transmembrane</keyword>
<dbReference type="Gene3D" id="1.10.287.130">
    <property type="match status" value="1"/>
</dbReference>
<dbReference type="Proteomes" id="UP000218767">
    <property type="component" value="Unassembled WGS sequence"/>
</dbReference>
<comment type="catalytic activity">
    <reaction evidence="1">
        <text>ATP + protein L-histidine = ADP + protein N-phospho-L-histidine.</text>
        <dbReference type="EC" id="2.7.13.3"/>
    </reaction>
</comment>
<dbReference type="PANTHER" id="PTHR45339">
    <property type="entry name" value="HYBRID SIGNAL TRANSDUCTION HISTIDINE KINASE J"/>
    <property type="match status" value="1"/>
</dbReference>
<dbReference type="CDD" id="cd16922">
    <property type="entry name" value="HATPase_EvgS-ArcB-TorS-like"/>
    <property type="match status" value="1"/>
</dbReference>
<dbReference type="CDD" id="cd00088">
    <property type="entry name" value="HPT"/>
    <property type="match status" value="1"/>
</dbReference>
<dbReference type="PROSITE" id="PS50109">
    <property type="entry name" value="HIS_KIN"/>
    <property type="match status" value="1"/>
</dbReference>
<keyword evidence="9" id="KW-0418">Kinase</keyword>
<evidence type="ECO:0000256" key="8">
    <source>
        <dbReference type="ARBA" id="ARBA00022741"/>
    </source>
</evidence>
<evidence type="ECO:0000313" key="21">
    <source>
        <dbReference type="EMBL" id="PCI80785.1"/>
    </source>
</evidence>
<dbReference type="InterPro" id="IPR004358">
    <property type="entry name" value="Sig_transdc_His_kin-like_C"/>
</dbReference>
<evidence type="ECO:0000313" key="22">
    <source>
        <dbReference type="Proteomes" id="UP000218767"/>
    </source>
</evidence>
<feature type="domain" description="Response regulatory" evidence="19">
    <location>
        <begin position="572"/>
        <end position="688"/>
    </location>
</feature>
<feature type="domain" description="HPt" evidence="20">
    <location>
        <begin position="728"/>
        <end position="822"/>
    </location>
</feature>
<keyword evidence="11" id="KW-1133">Transmembrane helix</keyword>
<dbReference type="PROSITE" id="PS50894">
    <property type="entry name" value="HPT"/>
    <property type="match status" value="1"/>
</dbReference>
<dbReference type="GO" id="GO:0005524">
    <property type="term" value="F:ATP binding"/>
    <property type="evidence" value="ECO:0007669"/>
    <property type="project" value="UniProtKB-KW"/>
</dbReference>
<name>A0A2A4XFH1_9GAMM</name>
<comment type="caution">
    <text evidence="21">The sequence shown here is derived from an EMBL/GenBank/DDBJ whole genome shotgun (WGS) entry which is preliminary data.</text>
</comment>
<dbReference type="FunFam" id="1.10.287.130:FF:000002">
    <property type="entry name" value="Two-component osmosensing histidine kinase"/>
    <property type="match status" value="1"/>
</dbReference>
<keyword evidence="5 17" id="KW-0597">Phosphoprotein</keyword>
<evidence type="ECO:0000259" key="20">
    <source>
        <dbReference type="PROSITE" id="PS50894"/>
    </source>
</evidence>
<comment type="subcellular location">
    <subcellularLocation>
        <location evidence="2">Cell membrane</location>
        <topology evidence="2">Multi-pass membrane protein</topology>
    </subcellularLocation>
</comment>
<dbReference type="CDD" id="cd17546">
    <property type="entry name" value="REC_hyHK_CKI1_RcsC-like"/>
    <property type="match status" value="2"/>
</dbReference>
<dbReference type="SMART" id="SM00073">
    <property type="entry name" value="HPT"/>
    <property type="match status" value="1"/>
</dbReference>
<dbReference type="SUPFAM" id="SSF47384">
    <property type="entry name" value="Homodimeric domain of signal transducing histidine kinase"/>
    <property type="match status" value="1"/>
</dbReference>
<keyword evidence="13" id="KW-0472">Membrane</keyword>
<dbReference type="InterPro" id="IPR036641">
    <property type="entry name" value="HPT_dom_sf"/>
</dbReference>
<organism evidence="21 22">
    <name type="scientific">SAR86 cluster bacterium</name>
    <dbReference type="NCBI Taxonomy" id="2030880"/>
    <lineage>
        <taxon>Bacteria</taxon>
        <taxon>Pseudomonadati</taxon>
        <taxon>Pseudomonadota</taxon>
        <taxon>Gammaproteobacteria</taxon>
        <taxon>SAR86 cluster</taxon>
    </lineage>
</organism>
<evidence type="ECO:0000256" key="17">
    <source>
        <dbReference type="PROSITE-ProRule" id="PRU00169"/>
    </source>
</evidence>
<evidence type="ECO:0000256" key="11">
    <source>
        <dbReference type="ARBA" id="ARBA00022989"/>
    </source>
</evidence>
<feature type="modified residue" description="4-aspartylphosphate" evidence="17">
    <location>
        <position position="476"/>
    </location>
</feature>
<dbReference type="GO" id="GO:0000155">
    <property type="term" value="F:phosphorelay sensor kinase activity"/>
    <property type="evidence" value="ECO:0007669"/>
    <property type="project" value="InterPro"/>
</dbReference>
<dbReference type="EMBL" id="NVUL01000008">
    <property type="protein sequence ID" value="PCI80785.1"/>
    <property type="molecule type" value="Genomic_DNA"/>
</dbReference>
<dbReference type="GO" id="GO:0005886">
    <property type="term" value="C:plasma membrane"/>
    <property type="evidence" value="ECO:0007669"/>
    <property type="project" value="UniProtKB-SubCell"/>
</dbReference>
<evidence type="ECO:0000256" key="16">
    <source>
        <dbReference type="PROSITE-ProRule" id="PRU00110"/>
    </source>
</evidence>
<dbReference type="InterPro" id="IPR005467">
    <property type="entry name" value="His_kinase_dom"/>
</dbReference>
<dbReference type="InterPro" id="IPR001789">
    <property type="entry name" value="Sig_transdc_resp-reg_receiver"/>
</dbReference>
<evidence type="ECO:0000256" key="6">
    <source>
        <dbReference type="ARBA" id="ARBA00022679"/>
    </source>
</evidence>
<dbReference type="Gene3D" id="3.40.50.2300">
    <property type="match status" value="2"/>
</dbReference>
<evidence type="ECO:0000256" key="13">
    <source>
        <dbReference type="ARBA" id="ARBA00023136"/>
    </source>
</evidence>
<evidence type="ECO:0000256" key="3">
    <source>
        <dbReference type="ARBA" id="ARBA00012438"/>
    </source>
</evidence>
<evidence type="ECO:0000256" key="4">
    <source>
        <dbReference type="ARBA" id="ARBA00022475"/>
    </source>
</evidence>
<evidence type="ECO:0000256" key="9">
    <source>
        <dbReference type="ARBA" id="ARBA00022777"/>
    </source>
</evidence>
<evidence type="ECO:0000256" key="14">
    <source>
        <dbReference type="ARBA" id="ARBA00064003"/>
    </source>
</evidence>
<keyword evidence="4" id="KW-1003">Cell membrane</keyword>
<evidence type="ECO:0000256" key="2">
    <source>
        <dbReference type="ARBA" id="ARBA00004651"/>
    </source>
</evidence>
<evidence type="ECO:0000256" key="5">
    <source>
        <dbReference type="ARBA" id="ARBA00022553"/>
    </source>
</evidence>
<dbReference type="Gene3D" id="3.30.565.10">
    <property type="entry name" value="Histidine kinase-like ATPase, C-terminal domain"/>
    <property type="match status" value="1"/>
</dbReference>
<dbReference type="InterPro" id="IPR011006">
    <property type="entry name" value="CheY-like_superfamily"/>
</dbReference>
<dbReference type="InterPro" id="IPR008207">
    <property type="entry name" value="Sig_transdc_His_kin_Hpt_dom"/>
</dbReference>
<dbReference type="Pfam" id="PF00072">
    <property type="entry name" value="Response_reg"/>
    <property type="match status" value="2"/>
</dbReference>
<gene>
    <name evidence="21" type="ORF">COB20_02715</name>
</gene>
<dbReference type="InterPro" id="IPR003594">
    <property type="entry name" value="HATPase_dom"/>
</dbReference>
<dbReference type="CDD" id="cd00082">
    <property type="entry name" value="HisKA"/>
    <property type="match status" value="1"/>
</dbReference>
<feature type="domain" description="Response regulatory" evidence="19">
    <location>
        <begin position="422"/>
        <end position="544"/>
    </location>
</feature>
<reference evidence="22" key="1">
    <citation type="submission" date="2017-08" db="EMBL/GenBank/DDBJ databases">
        <title>A dynamic microbial community with high functional redundancy inhabits the cold, oxic subseafloor aquifer.</title>
        <authorList>
            <person name="Tully B.J."/>
            <person name="Wheat C.G."/>
            <person name="Glazer B.T."/>
            <person name="Huber J.A."/>
        </authorList>
    </citation>
    <scope>NUCLEOTIDE SEQUENCE [LARGE SCALE GENOMIC DNA]</scope>
</reference>
<evidence type="ECO:0000259" key="18">
    <source>
        <dbReference type="PROSITE" id="PS50109"/>
    </source>
</evidence>
<evidence type="ECO:0000256" key="15">
    <source>
        <dbReference type="ARBA" id="ARBA00068150"/>
    </source>
</evidence>
<dbReference type="SUPFAM" id="SSF47226">
    <property type="entry name" value="Histidine-containing phosphotransfer domain, HPT domain"/>
    <property type="match status" value="1"/>
</dbReference>
<feature type="modified residue" description="4-aspartylphosphate" evidence="17">
    <location>
        <position position="621"/>
    </location>
</feature>
<dbReference type="InterPro" id="IPR036097">
    <property type="entry name" value="HisK_dim/P_sf"/>
</dbReference>
<accession>A0A2A4XFH1</accession>
<dbReference type="AlphaFoldDB" id="A0A2A4XFH1"/>
<evidence type="ECO:0000256" key="10">
    <source>
        <dbReference type="ARBA" id="ARBA00022840"/>
    </source>
</evidence>
<keyword evidence="12" id="KW-0902">Two-component regulatory system</keyword>
<dbReference type="EC" id="2.7.13.3" evidence="3"/>
<dbReference type="PRINTS" id="PR00344">
    <property type="entry name" value="BCTRLSENSOR"/>
</dbReference>
<dbReference type="SMART" id="SM00448">
    <property type="entry name" value="REC"/>
    <property type="match status" value="2"/>
</dbReference>
<feature type="modified residue" description="Phosphohistidine" evidence="16">
    <location>
        <position position="767"/>
    </location>
</feature>
<dbReference type="SUPFAM" id="SSF55874">
    <property type="entry name" value="ATPase domain of HSP90 chaperone/DNA topoisomerase II/histidine kinase"/>
    <property type="match status" value="1"/>
</dbReference>
<dbReference type="FunFam" id="3.30.565.10:FF:000010">
    <property type="entry name" value="Sensor histidine kinase RcsC"/>
    <property type="match status" value="1"/>
</dbReference>
<feature type="domain" description="Histidine kinase" evidence="18">
    <location>
        <begin position="184"/>
        <end position="405"/>
    </location>
</feature>
<dbReference type="Pfam" id="PF01627">
    <property type="entry name" value="Hpt"/>
    <property type="match status" value="1"/>
</dbReference>
<proteinExistence type="predicted"/>
<evidence type="ECO:0000259" key="19">
    <source>
        <dbReference type="PROSITE" id="PS50110"/>
    </source>
</evidence>
<dbReference type="PROSITE" id="PS50110">
    <property type="entry name" value="RESPONSE_REGULATORY"/>
    <property type="match status" value="2"/>
</dbReference>
<dbReference type="PANTHER" id="PTHR45339:SF1">
    <property type="entry name" value="HYBRID SIGNAL TRANSDUCTION HISTIDINE KINASE J"/>
    <property type="match status" value="1"/>
</dbReference>
<evidence type="ECO:0000256" key="7">
    <source>
        <dbReference type="ARBA" id="ARBA00022692"/>
    </source>
</evidence>
<dbReference type="SUPFAM" id="SSF52172">
    <property type="entry name" value="CheY-like"/>
    <property type="match status" value="2"/>
</dbReference>
<evidence type="ECO:0000256" key="12">
    <source>
        <dbReference type="ARBA" id="ARBA00023012"/>
    </source>
</evidence>
<evidence type="ECO:0000256" key="1">
    <source>
        <dbReference type="ARBA" id="ARBA00000085"/>
    </source>
</evidence>
<comment type="subunit">
    <text evidence="14">At low DSF concentrations, interacts with RpfF.</text>
</comment>
<keyword evidence="8" id="KW-0547">Nucleotide-binding</keyword>
<dbReference type="SMART" id="SM00388">
    <property type="entry name" value="HisKA"/>
    <property type="match status" value="1"/>
</dbReference>
<dbReference type="Gene3D" id="1.20.120.160">
    <property type="entry name" value="HPT domain"/>
    <property type="match status" value="1"/>
</dbReference>
<dbReference type="InterPro" id="IPR003661">
    <property type="entry name" value="HisK_dim/P_dom"/>
</dbReference>
<dbReference type="SMART" id="SM00387">
    <property type="entry name" value="HATPase_c"/>
    <property type="match status" value="1"/>
</dbReference>